<protein>
    <submittedName>
        <fullName evidence="10">Polyketide synthase</fullName>
    </submittedName>
</protein>
<dbReference type="PROSITE" id="PS50075">
    <property type="entry name" value="CARRIER"/>
    <property type="match status" value="1"/>
</dbReference>
<dbReference type="InterPro" id="IPR006162">
    <property type="entry name" value="Ppantetheine_attach_site"/>
</dbReference>
<reference evidence="10" key="1">
    <citation type="submission" date="2018-12" db="EMBL/GenBank/DDBJ databases">
        <title>Novel natural products biosynthetic potential of the class Ktedonobacteria.</title>
        <authorList>
            <person name="Zheng Y."/>
            <person name="Saitou A."/>
            <person name="Wang C.M."/>
            <person name="Toyoda A."/>
            <person name="Minakuchi Y."/>
            <person name="Sekiguchi Y."/>
            <person name="Ueda K."/>
            <person name="Takano H."/>
            <person name="Sakai Y."/>
            <person name="Yokota A."/>
            <person name="Yabe S."/>
        </authorList>
    </citation>
    <scope>NUCLEOTIDE SEQUENCE</scope>
    <source>
        <strain evidence="10">COM3</strain>
    </source>
</reference>
<evidence type="ECO:0000256" key="1">
    <source>
        <dbReference type="ARBA" id="ARBA00022450"/>
    </source>
</evidence>
<dbReference type="PROSITE" id="PS52004">
    <property type="entry name" value="KS3_2"/>
    <property type="match status" value="1"/>
</dbReference>
<feature type="domain" description="Ketosynthase family 3 (KS3)" evidence="9">
    <location>
        <begin position="8"/>
        <end position="435"/>
    </location>
</feature>
<evidence type="ECO:0000256" key="3">
    <source>
        <dbReference type="ARBA" id="ARBA00022679"/>
    </source>
</evidence>
<keyword evidence="2" id="KW-0597">Phosphoprotein</keyword>
<keyword evidence="3" id="KW-0808">Transferase</keyword>
<evidence type="ECO:0000259" key="8">
    <source>
        <dbReference type="PROSITE" id="PS50075"/>
    </source>
</evidence>
<dbReference type="Gene3D" id="1.10.1200.10">
    <property type="entry name" value="ACP-like"/>
    <property type="match status" value="1"/>
</dbReference>
<evidence type="ECO:0000259" key="9">
    <source>
        <dbReference type="PROSITE" id="PS52004"/>
    </source>
</evidence>
<dbReference type="SUPFAM" id="SSF47336">
    <property type="entry name" value="ACP-like"/>
    <property type="match status" value="1"/>
</dbReference>
<dbReference type="GO" id="GO:0031177">
    <property type="term" value="F:phosphopantetheine binding"/>
    <property type="evidence" value="ECO:0007669"/>
    <property type="project" value="InterPro"/>
</dbReference>
<dbReference type="InterPro" id="IPR016035">
    <property type="entry name" value="Acyl_Trfase/lysoPLipase"/>
</dbReference>
<dbReference type="PANTHER" id="PTHR43775">
    <property type="entry name" value="FATTY ACID SYNTHASE"/>
    <property type="match status" value="1"/>
</dbReference>
<dbReference type="Gene3D" id="3.40.50.720">
    <property type="entry name" value="NAD(P)-binding Rossmann-like Domain"/>
    <property type="match status" value="1"/>
</dbReference>
<dbReference type="InterPro" id="IPR014031">
    <property type="entry name" value="Ketoacyl_synth_C"/>
</dbReference>
<dbReference type="Gene3D" id="3.40.47.10">
    <property type="match status" value="1"/>
</dbReference>
<dbReference type="CDD" id="cd00833">
    <property type="entry name" value="PKS"/>
    <property type="match status" value="1"/>
</dbReference>
<dbReference type="SMART" id="SM00827">
    <property type="entry name" value="PKS_AT"/>
    <property type="match status" value="1"/>
</dbReference>
<name>A0A455SP90_9CHLR</name>
<evidence type="ECO:0000256" key="4">
    <source>
        <dbReference type="ARBA" id="ARBA00022832"/>
    </source>
</evidence>
<accession>A0A455SP90</accession>
<gene>
    <name evidence="10" type="ORF">KTC_27760</name>
</gene>
<dbReference type="CDD" id="cd08953">
    <property type="entry name" value="KR_2_SDR_x"/>
    <property type="match status" value="1"/>
</dbReference>
<evidence type="ECO:0000256" key="2">
    <source>
        <dbReference type="ARBA" id="ARBA00022553"/>
    </source>
</evidence>
<dbReference type="InterPro" id="IPR016036">
    <property type="entry name" value="Malonyl_transacylase_ACP-bd"/>
</dbReference>
<dbReference type="InterPro" id="IPR036736">
    <property type="entry name" value="ACP-like_sf"/>
</dbReference>
<proteinExistence type="predicted"/>
<dbReference type="SUPFAM" id="SSF51735">
    <property type="entry name" value="NAD(P)-binding Rossmann-fold domains"/>
    <property type="match status" value="2"/>
</dbReference>
<evidence type="ECO:0000313" key="10">
    <source>
        <dbReference type="EMBL" id="BBH88025.1"/>
    </source>
</evidence>
<dbReference type="InterPro" id="IPR016039">
    <property type="entry name" value="Thiolase-like"/>
</dbReference>
<dbReference type="InterPro" id="IPR020841">
    <property type="entry name" value="PKS_Beta-ketoAc_synthase_dom"/>
</dbReference>
<dbReference type="InterPro" id="IPR057326">
    <property type="entry name" value="KR_dom"/>
</dbReference>
<dbReference type="GO" id="GO:0004312">
    <property type="term" value="F:fatty acid synthase activity"/>
    <property type="evidence" value="ECO:0007669"/>
    <property type="project" value="TreeGrafter"/>
</dbReference>
<feature type="region of interest" description="Disordered" evidence="7">
    <location>
        <begin position="1434"/>
        <end position="1453"/>
    </location>
</feature>
<dbReference type="InterPro" id="IPR020806">
    <property type="entry name" value="PKS_PP-bd"/>
</dbReference>
<dbReference type="Pfam" id="PF22621">
    <property type="entry name" value="CurL-like_PKS_C"/>
    <property type="match status" value="1"/>
</dbReference>
<dbReference type="Pfam" id="PF21394">
    <property type="entry name" value="Beta-ketacyl_N"/>
    <property type="match status" value="1"/>
</dbReference>
<feature type="compositionally biased region" description="Basic and acidic residues" evidence="7">
    <location>
        <begin position="1557"/>
        <end position="1566"/>
    </location>
</feature>
<dbReference type="InterPro" id="IPR050091">
    <property type="entry name" value="PKS_NRPS_Biosynth_Enz"/>
</dbReference>
<evidence type="ECO:0000256" key="7">
    <source>
        <dbReference type="SAM" id="MobiDB-lite"/>
    </source>
</evidence>
<dbReference type="PANTHER" id="PTHR43775:SF51">
    <property type="entry name" value="INACTIVE PHENOLPHTHIOCEROL SYNTHESIS POLYKETIDE SYNTHASE TYPE I PKS1-RELATED"/>
    <property type="match status" value="1"/>
</dbReference>
<dbReference type="SMART" id="SM00825">
    <property type="entry name" value="PKS_KS"/>
    <property type="match status" value="1"/>
</dbReference>
<dbReference type="SUPFAM" id="SSF53901">
    <property type="entry name" value="Thiolase-like"/>
    <property type="match status" value="1"/>
</dbReference>
<dbReference type="PROSITE" id="PS00012">
    <property type="entry name" value="PHOSPHOPANTETHEINE"/>
    <property type="match status" value="1"/>
</dbReference>
<dbReference type="Pfam" id="PF08659">
    <property type="entry name" value="KR"/>
    <property type="match status" value="1"/>
</dbReference>
<dbReference type="FunFam" id="3.40.47.10:FF:000042">
    <property type="entry name" value="Polyketide synthase Pks13"/>
    <property type="match status" value="1"/>
</dbReference>
<dbReference type="InterPro" id="IPR014043">
    <property type="entry name" value="Acyl_transferase_dom"/>
</dbReference>
<dbReference type="InterPro" id="IPR036291">
    <property type="entry name" value="NAD(P)-bd_dom_sf"/>
</dbReference>
<dbReference type="Gene3D" id="3.40.366.10">
    <property type="entry name" value="Malonyl-Coenzyme A Acyl Carrier Protein, domain 2"/>
    <property type="match status" value="1"/>
</dbReference>
<dbReference type="Gene3D" id="3.30.70.250">
    <property type="entry name" value="Malonyl-CoA ACP transacylase, ACP-binding"/>
    <property type="match status" value="1"/>
</dbReference>
<dbReference type="Pfam" id="PF00550">
    <property type="entry name" value="PP-binding"/>
    <property type="match status" value="1"/>
</dbReference>
<organism evidence="10">
    <name type="scientific">Thermosporothrix sp. COM3</name>
    <dbReference type="NCBI Taxonomy" id="2490863"/>
    <lineage>
        <taxon>Bacteria</taxon>
        <taxon>Bacillati</taxon>
        <taxon>Chloroflexota</taxon>
        <taxon>Ktedonobacteria</taxon>
        <taxon>Ktedonobacterales</taxon>
        <taxon>Thermosporotrichaceae</taxon>
        <taxon>Thermosporothrix</taxon>
    </lineage>
</organism>
<dbReference type="SMART" id="SM00822">
    <property type="entry name" value="PKS_KR"/>
    <property type="match status" value="1"/>
</dbReference>
<dbReference type="EMBL" id="AP019376">
    <property type="protein sequence ID" value="BBH88025.1"/>
    <property type="molecule type" value="Genomic_DNA"/>
</dbReference>
<dbReference type="Pfam" id="PF02801">
    <property type="entry name" value="Ketoacyl-synt_C"/>
    <property type="match status" value="1"/>
</dbReference>
<evidence type="ECO:0000256" key="5">
    <source>
        <dbReference type="ARBA" id="ARBA00023098"/>
    </source>
</evidence>
<dbReference type="InterPro" id="IPR001227">
    <property type="entry name" value="Ac_transferase_dom_sf"/>
</dbReference>
<dbReference type="Gene3D" id="3.30.70.3290">
    <property type="match status" value="1"/>
</dbReference>
<keyword evidence="1" id="KW-0596">Phosphopantetheine</keyword>
<dbReference type="SUPFAM" id="SSF55048">
    <property type="entry name" value="Probable ACP-binding domain of malonyl-CoA ACP transacylase"/>
    <property type="match status" value="1"/>
</dbReference>
<dbReference type="GO" id="GO:0006633">
    <property type="term" value="P:fatty acid biosynthetic process"/>
    <property type="evidence" value="ECO:0007669"/>
    <property type="project" value="TreeGrafter"/>
</dbReference>
<dbReference type="Pfam" id="PF00698">
    <property type="entry name" value="Acyl_transf_1"/>
    <property type="match status" value="1"/>
</dbReference>
<sequence length="1566" mass="172912">MTNDSSYDTALAIIGMSGKFPGAATLETFWQNIAGGIKSIRFFTDEEMLAAGIDPAELRKPDLVKAGGFLEDVEYFDAAFFGYTPREADIMDPQHRLMLECAWSALEDAAYVPDTYQGLIGIFAGSATSTYMRHNIYADPALFENIGQAQVNVGNDQDSLTTTISYKLNLRGPSIAVQTFCSTSLVAVHLACQSLLNGECDIALAGGVAINLPQESGYIYEEGGILSPDGECRTFDAQGQGSVMGNGAGCVVLKRFHDALNDGDHIYACIRGTAINNDGAARVSYTAPGLDGQANVVAEALDNADIDVESIGYIEAHGTATALGDMIELGALLKAFRGRTDKQRFCALGSVKPNVGHLDRAAGVTGLIKTALALQHQQIPPSLNFEQTSPDIQLEQSPFFINTTLRAWPAADAPRRAGVSSFGVGGTNVHVILEEAPEHVNAPSARPFHLLSLSARTETALEAMTKQLATHLSKYPEQNIADVAYTLQVGRTVFPYRRVVLCEEREDAIQALQTGNSAQVLTTRDPFRERKVAFLFPGVGEQYGEQAKALYRDEPDFREAVERCCSFLRASFDLDISEIFMQEQPPHQPMSSHIDFRAMVGRSRRATNSSLSRTAIAQPALFVFEYALVCLLQRWGIQPVALLGYSLGEYVAACLSGILSLEDALTLVVQRARAIDELPAGAMLAVNAPEAQVQRYLSSHISLAAVNSPMTCVLAGSPDAIESLEQRLHEQEIACFRIQTTHAFHSFMLEPLRPIVTKYAHSVRRSTPRIPLISNVTGTWLTDEQALDPTYWAAHMCQTVQFVRGVEQLLHDPEWLVLEVGPGQGLSSFVKQHPACGSARLPLIHPLLPAAYDRQPTQAFLLKTLGKLWLAGVPVNWAGFHAHEQRYRVSLPTYPFERQRHWLTPAKSPSSPGPSIQVMSVDQLARLEHISDWFYLPSWKQGAPQHPFTRSREDAPRWLLFADAQGIGERLAHILRHHGQAVALVKPGERFAVLQDGSYRLSPPDRADYEQLFQSLPAVLGGLPTDIVHLWTVGMPEKPLDYGFYSLLALSQCLGNLDEQPCMLSIVSDETQEIMEGERLCPAKSAVMGVCRVIPQEYTHIRCRTIDIVLSETQSKIALLLTELTSDCSDQVVALRGGKRWLETFVPYPLPEPTQPIFRQNGVYLITGGLGGLGLAMAERLVQQYHAQVILTSRSALPPRQEWERMLALPDETNKRKISALLRMEAHGVQPLVLSADVNNEEQMQRVFQRILETYGMLHGILHTAAVPAIGLTQFKTAEAAAHVLAPKVSGTLILEKLIRQDVPSLDFLLLFSSMSSITGGGPGQVDYSAANAFLGTYAKAQRHQYPQTLAVDWGEWQWNGWEAGLEGYDPAAQELFKQHRLHFGISFDEGFAALTRLLAQDQPHVIVSTQEFCTFAELSKDFTASTVIQYEREKQRKTERHPRPALSTSYSAPRNKQEQQIVAIWEDMLGITPIGIDDNFFDLGGNSLTGVAMIARLKKAFSLVRLPAAALYEAPSVSAMAQYLQQYSSMQSETKDHAQNEWDERGMKRRAGLRQRLNERQQQER</sequence>
<dbReference type="InterPro" id="IPR013968">
    <property type="entry name" value="PKS_KR"/>
</dbReference>
<evidence type="ECO:0000256" key="6">
    <source>
        <dbReference type="ARBA" id="ARBA00023268"/>
    </source>
</evidence>
<feature type="compositionally biased region" description="Basic and acidic residues" evidence="7">
    <location>
        <begin position="1534"/>
        <end position="1547"/>
    </location>
</feature>
<dbReference type="InterPro" id="IPR014030">
    <property type="entry name" value="Ketoacyl_synth_N"/>
</dbReference>
<keyword evidence="4" id="KW-0276">Fatty acid metabolism</keyword>
<keyword evidence="6" id="KW-0511">Multifunctional enzyme</keyword>
<feature type="region of interest" description="Disordered" evidence="7">
    <location>
        <begin position="1532"/>
        <end position="1566"/>
    </location>
</feature>
<dbReference type="InterPro" id="IPR009081">
    <property type="entry name" value="PP-bd_ACP"/>
</dbReference>
<keyword evidence="5" id="KW-0443">Lipid metabolism</keyword>
<feature type="domain" description="Carrier" evidence="8">
    <location>
        <begin position="1453"/>
        <end position="1529"/>
    </location>
</feature>
<dbReference type="InterPro" id="IPR049490">
    <property type="entry name" value="C883_1060-like_KR_N"/>
</dbReference>
<dbReference type="SMART" id="SM00823">
    <property type="entry name" value="PKS_PP"/>
    <property type="match status" value="1"/>
</dbReference>
<dbReference type="SUPFAM" id="SSF52151">
    <property type="entry name" value="FabD/lysophospholipase-like"/>
    <property type="match status" value="1"/>
</dbReference>
<dbReference type="Pfam" id="PF00109">
    <property type="entry name" value="ketoacyl-synt"/>
    <property type="match status" value="1"/>
</dbReference>